<evidence type="ECO:0000313" key="7">
    <source>
        <dbReference type="Proteomes" id="UP001144805"/>
    </source>
</evidence>
<comment type="cofactor">
    <cofactor evidence="1">
        <name>FAD</name>
        <dbReference type="ChEBI" id="CHEBI:57692"/>
    </cofactor>
</comment>
<sequence>MPSVFIINGHGPSFGSPGALNAAFADRASGFFVGEGYEVQTTTIASGYDVREEILKFQKADVVFLQMPINWMGAPWAFKKYVDEVWMAGMMGPLSSGDGRTSAAPKKNYGLGGKLTGRYMISLTGNAPKESFNDPAESFFAGMSEDDLLRPMHLNFKWIGLQQLPSFMAYDVMKNPEIESDFQRFDAHLKEIFRRYISSE</sequence>
<dbReference type="SUPFAM" id="SSF52218">
    <property type="entry name" value="Flavoproteins"/>
    <property type="match status" value="1"/>
</dbReference>
<name>A0A9X3IMQ3_9HYPH</name>
<evidence type="ECO:0000256" key="1">
    <source>
        <dbReference type="ARBA" id="ARBA00001974"/>
    </source>
</evidence>
<protein>
    <submittedName>
        <fullName evidence="6">NAD(P)H-dependent oxidoreductase</fullName>
    </submittedName>
</protein>
<evidence type="ECO:0000313" key="6">
    <source>
        <dbReference type="EMBL" id="MCX5572059.1"/>
    </source>
</evidence>
<proteinExistence type="inferred from homology"/>
<dbReference type="Gene3D" id="3.40.50.360">
    <property type="match status" value="1"/>
</dbReference>
<evidence type="ECO:0000256" key="4">
    <source>
        <dbReference type="ARBA" id="ARBA00037981"/>
    </source>
</evidence>
<comment type="similarity">
    <text evidence="4">Belongs to the oxidoreductase MdaB family.</text>
</comment>
<dbReference type="PANTHER" id="PTHR46305">
    <property type="match status" value="1"/>
</dbReference>
<organism evidence="6 7">
    <name type="scientific">Kaistia nematophila</name>
    <dbReference type="NCBI Taxonomy" id="2994654"/>
    <lineage>
        <taxon>Bacteria</taxon>
        <taxon>Pseudomonadati</taxon>
        <taxon>Pseudomonadota</taxon>
        <taxon>Alphaproteobacteria</taxon>
        <taxon>Hyphomicrobiales</taxon>
        <taxon>Kaistiaceae</taxon>
        <taxon>Kaistia</taxon>
    </lineage>
</organism>
<evidence type="ECO:0000259" key="5">
    <source>
        <dbReference type="Pfam" id="PF02525"/>
    </source>
</evidence>
<evidence type="ECO:0000256" key="2">
    <source>
        <dbReference type="ARBA" id="ARBA00022630"/>
    </source>
</evidence>
<gene>
    <name evidence="6" type="ORF">OSH07_22850</name>
</gene>
<keyword evidence="2" id="KW-0285">Flavoprotein</keyword>
<evidence type="ECO:0000256" key="3">
    <source>
        <dbReference type="ARBA" id="ARBA00022827"/>
    </source>
</evidence>
<dbReference type="Proteomes" id="UP001144805">
    <property type="component" value="Unassembled WGS sequence"/>
</dbReference>
<keyword evidence="7" id="KW-1185">Reference proteome</keyword>
<reference evidence="6" key="1">
    <citation type="submission" date="2022-11" db="EMBL/GenBank/DDBJ databases">
        <title>Biodiversity and phylogenetic relationships of bacteria.</title>
        <authorList>
            <person name="Machado R.A.R."/>
            <person name="Bhat A."/>
            <person name="Loulou A."/>
            <person name="Kallel S."/>
        </authorList>
    </citation>
    <scope>NUCLEOTIDE SEQUENCE</scope>
    <source>
        <strain evidence="6">K-TC2</strain>
    </source>
</reference>
<accession>A0A9X3IMQ3</accession>
<keyword evidence="3" id="KW-0274">FAD</keyword>
<dbReference type="InterPro" id="IPR029039">
    <property type="entry name" value="Flavoprotein-like_sf"/>
</dbReference>
<dbReference type="AlphaFoldDB" id="A0A9X3IMQ3"/>
<dbReference type="InterPro" id="IPR003680">
    <property type="entry name" value="Flavodoxin_fold"/>
</dbReference>
<dbReference type="RefSeq" id="WP_266341021.1">
    <property type="nucleotide sequence ID" value="NZ_JAPKNK010000014.1"/>
</dbReference>
<comment type="caution">
    <text evidence="6">The sequence shown here is derived from an EMBL/GenBank/DDBJ whole genome shotgun (WGS) entry which is preliminary data.</text>
</comment>
<feature type="domain" description="Flavodoxin-like fold" evidence="5">
    <location>
        <begin position="4"/>
        <end position="189"/>
    </location>
</feature>
<dbReference type="PANTHER" id="PTHR46305:SF3">
    <property type="entry name" value="NADPH:QUINONE OXIDOREDUCTASE MDAB"/>
    <property type="match status" value="1"/>
</dbReference>
<dbReference type="InterPro" id="IPR052397">
    <property type="entry name" value="NADPH-QR_MdaB"/>
</dbReference>
<dbReference type="Pfam" id="PF02525">
    <property type="entry name" value="Flavodoxin_2"/>
    <property type="match status" value="1"/>
</dbReference>
<dbReference type="EMBL" id="JAPKNK010000014">
    <property type="protein sequence ID" value="MCX5572059.1"/>
    <property type="molecule type" value="Genomic_DNA"/>
</dbReference>